<proteinExistence type="predicted"/>
<evidence type="ECO:0000256" key="1">
    <source>
        <dbReference type="ARBA" id="ARBA00003761"/>
    </source>
</evidence>
<dbReference type="Pfam" id="PF00289">
    <property type="entry name" value="Biotin_carb_N"/>
    <property type="match status" value="1"/>
</dbReference>
<dbReference type="AlphaFoldDB" id="A0A9Q2CXG1"/>
<protein>
    <recommendedName>
        <fullName evidence="2">biotin carboxylase</fullName>
        <ecNumber evidence="2">6.3.4.14</ecNumber>
    </recommendedName>
</protein>
<dbReference type="RefSeq" id="WP_183672857.1">
    <property type="nucleotide sequence ID" value="NZ_CBCRYX010000001.1"/>
</dbReference>
<feature type="domain" description="ATP-grasp" evidence="9">
    <location>
        <begin position="119"/>
        <end position="317"/>
    </location>
</feature>
<dbReference type="GO" id="GO:0005524">
    <property type="term" value="F:ATP binding"/>
    <property type="evidence" value="ECO:0007669"/>
    <property type="project" value="UniProtKB-UniRule"/>
</dbReference>
<dbReference type="PROSITE" id="PS50975">
    <property type="entry name" value="ATP_GRASP"/>
    <property type="match status" value="1"/>
</dbReference>
<evidence type="ECO:0000259" key="9">
    <source>
        <dbReference type="PROSITE" id="PS50975"/>
    </source>
</evidence>
<evidence type="ECO:0000256" key="7">
    <source>
        <dbReference type="ARBA" id="ARBA00048600"/>
    </source>
</evidence>
<gene>
    <name evidence="11" type="ORF">HNQ45_000299</name>
</gene>
<dbReference type="EMBL" id="JACHHF010000002">
    <property type="protein sequence ID" value="MBB5175429.1"/>
    <property type="molecule type" value="Genomic_DNA"/>
</dbReference>
<dbReference type="GO" id="GO:0046872">
    <property type="term" value="F:metal ion binding"/>
    <property type="evidence" value="ECO:0007669"/>
    <property type="project" value="InterPro"/>
</dbReference>
<evidence type="ECO:0000256" key="5">
    <source>
        <dbReference type="ARBA" id="ARBA00022840"/>
    </source>
</evidence>
<dbReference type="SUPFAM" id="SSF56059">
    <property type="entry name" value="Glutathione synthetase ATP-binding domain-like"/>
    <property type="match status" value="1"/>
</dbReference>
<reference evidence="11 12" key="1">
    <citation type="submission" date="2020-08" db="EMBL/GenBank/DDBJ databases">
        <title>Genomic Encyclopedia of Type Strains, Phase IV (KMG-IV): sequencing the most valuable type-strain genomes for metagenomic binning, comparative biology and taxonomic classification.</title>
        <authorList>
            <person name="Goeker M."/>
        </authorList>
    </citation>
    <scope>NUCLEOTIDE SEQUENCE [LARGE SCALE GENOMIC DNA]</scope>
    <source>
        <strain evidence="11 12">DSM 19163</strain>
    </source>
</reference>
<feature type="domain" description="Biotin carboxylation" evidence="10">
    <location>
        <begin position="1"/>
        <end position="446"/>
    </location>
</feature>
<evidence type="ECO:0000259" key="10">
    <source>
        <dbReference type="PROSITE" id="PS50979"/>
    </source>
</evidence>
<keyword evidence="4 8" id="KW-0547">Nucleotide-binding</keyword>
<dbReference type="Pfam" id="PF02786">
    <property type="entry name" value="CPSase_L_D2"/>
    <property type="match status" value="1"/>
</dbReference>
<dbReference type="SMART" id="SM00878">
    <property type="entry name" value="Biotin_carb_C"/>
    <property type="match status" value="1"/>
</dbReference>
<dbReference type="GO" id="GO:0004075">
    <property type="term" value="F:biotin carboxylase activity"/>
    <property type="evidence" value="ECO:0007669"/>
    <property type="project" value="UniProtKB-EC"/>
</dbReference>
<dbReference type="InterPro" id="IPR005482">
    <property type="entry name" value="Biotin_COase_C"/>
</dbReference>
<comment type="function">
    <text evidence="1">This protein is a component of the acetyl coenzyme A carboxylase complex; first, biotin carboxylase catalyzes the carboxylation of the carrier protein and then the transcarboxylase transfers the carboxyl group to form malonyl-CoA.</text>
</comment>
<evidence type="ECO:0000313" key="12">
    <source>
        <dbReference type="Proteomes" id="UP000579136"/>
    </source>
</evidence>
<dbReference type="SUPFAM" id="SSF52440">
    <property type="entry name" value="PreATP-grasp domain"/>
    <property type="match status" value="1"/>
</dbReference>
<dbReference type="InterPro" id="IPR005481">
    <property type="entry name" value="BC-like_N"/>
</dbReference>
<organism evidence="11 12">
    <name type="scientific">Nosocomiicoccus ampullae</name>
    <dbReference type="NCBI Taxonomy" id="489910"/>
    <lineage>
        <taxon>Bacteria</taxon>
        <taxon>Bacillati</taxon>
        <taxon>Bacillota</taxon>
        <taxon>Bacilli</taxon>
        <taxon>Bacillales</taxon>
        <taxon>Staphylococcaceae</taxon>
        <taxon>Nosocomiicoccus</taxon>
    </lineage>
</organism>
<dbReference type="FunFam" id="3.30.1490.20:FF:000003">
    <property type="entry name" value="acetyl-CoA carboxylase isoform X1"/>
    <property type="match status" value="1"/>
</dbReference>
<evidence type="ECO:0000256" key="6">
    <source>
        <dbReference type="ARBA" id="ARBA00023267"/>
    </source>
</evidence>
<dbReference type="InterPro" id="IPR016185">
    <property type="entry name" value="PreATP-grasp_dom_sf"/>
</dbReference>
<comment type="caution">
    <text evidence="11">The sequence shown here is derived from an EMBL/GenBank/DDBJ whole genome shotgun (WGS) entry which is preliminary data.</text>
</comment>
<dbReference type="PROSITE" id="PS00867">
    <property type="entry name" value="CPSASE_2"/>
    <property type="match status" value="1"/>
</dbReference>
<dbReference type="PANTHER" id="PTHR48095">
    <property type="entry name" value="PYRUVATE CARBOXYLASE SUBUNIT A"/>
    <property type="match status" value="1"/>
</dbReference>
<accession>A0A9Q2CXG1</accession>
<dbReference type="Pfam" id="PF02785">
    <property type="entry name" value="Biotin_carb_C"/>
    <property type="match status" value="1"/>
</dbReference>
<dbReference type="EC" id="6.3.4.14" evidence="2"/>
<dbReference type="Proteomes" id="UP000579136">
    <property type="component" value="Unassembled WGS sequence"/>
</dbReference>
<evidence type="ECO:0000256" key="2">
    <source>
        <dbReference type="ARBA" id="ARBA00013263"/>
    </source>
</evidence>
<keyword evidence="3 11" id="KW-0436">Ligase</keyword>
<dbReference type="SUPFAM" id="SSF51246">
    <property type="entry name" value="Rudiment single hybrid motif"/>
    <property type="match status" value="1"/>
</dbReference>
<dbReference type="InterPro" id="IPR011764">
    <property type="entry name" value="Biotin_carboxylation_dom"/>
</dbReference>
<evidence type="ECO:0000256" key="4">
    <source>
        <dbReference type="ARBA" id="ARBA00022741"/>
    </source>
</evidence>
<dbReference type="InterPro" id="IPR011054">
    <property type="entry name" value="Rudment_hybrid_motif"/>
</dbReference>
<name>A0A9Q2CXG1_9STAP</name>
<comment type="catalytic activity">
    <reaction evidence="7">
        <text>N(6)-biotinyl-L-lysyl-[protein] + hydrogencarbonate + ATP = N(6)-carboxybiotinyl-L-lysyl-[protein] + ADP + phosphate + H(+)</text>
        <dbReference type="Rhea" id="RHEA:13501"/>
        <dbReference type="Rhea" id="RHEA-COMP:10505"/>
        <dbReference type="Rhea" id="RHEA-COMP:10506"/>
        <dbReference type="ChEBI" id="CHEBI:15378"/>
        <dbReference type="ChEBI" id="CHEBI:17544"/>
        <dbReference type="ChEBI" id="CHEBI:30616"/>
        <dbReference type="ChEBI" id="CHEBI:43474"/>
        <dbReference type="ChEBI" id="CHEBI:83144"/>
        <dbReference type="ChEBI" id="CHEBI:83145"/>
        <dbReference type="ChEBI" id="CHEBI:456216"/>
        <dbReference type="EC" id="6.3.4.14"/>
    </reaction>
</comment>
<evidence type="ECO:0000256" key="8">
    <source>
        <dbReference type="PROSITE-ProRule" id="PRU00409"/>
    </source>
</evidence>
<dbReference type="InterPro" id="IPR051602">
    <property type="entry name" value="ACC_Biotin_Carboxylase"/>
</dbReference>
<dbReference type="PROSITE" id="PS50979">
    <property type="entry name" value="BC"/>
    <property type="match status" value="1"/>
</dbReference>
<dbReference type="PANTHER" id="PTHR48095:SF2">
    <property type="entry name" value="BIOTIN CARBOXYLASE, CHLOROPLASTIC"/>
    <property type="match status" value="1"/>
</dbReference>
<dbReference type="Gene3D" id="3.30.470.20">
    <property type="entry name" value="ATP-grasp fold, B domain"/>
    <property type="match status" value="1"/>
</dbReference>
<sequence>MRKVLIANRGEIAVRIIRTLKEMNMTSVAVYSTADKDALHVAIANEAYAIGGPRSIDSYLNIDAILTAAELSGADAIHPGYGFLAESVEFARRVEEAGFIFIGPTADMMEKMGNKSVARETMASVGVPVIPGSDGIIDSADDVKQIAKTHNYPLVIKAVSGGGGKGMRFAYSDKDVDKLYYDAKNEAKNAFNDDRLYVEKFIEKARHIEVQVIGDGKGDAVHLYERDCSIQRNNQKLLEEAPAAILSDEERKYITETTRDAMKKLKYRGAGTVEYLYVEEEKKFYFIEMNTRVQVEHTITEEVTDKDIIKAQIMVAYDGEIGFTQDDVVLNGHAIEARINAEDPMHNFRPSPGKIEHLHFGLGRNVRIDSHLYTGYSIPPYYDSMVAKLVVRDKDRASALAKLKLVIGETVIEPIKTNLDFQFFLLSHQKVIANDYDIKFIYEENIIDTE</sequence>
<dbReference type="NCBIfam" id="NF006367">
    <property type="entry name" value="PRK08591.1"/>
    <property type="match status" value="1"/>
</dbReference>
<dbReference type="InterPro" id="IPR005479">
    <property type="entry name" value="CPAse_ATP-bd"/>
</dbReference>
<keyword evidence="5 8" id="KW-0067">ATP-binding</keyword>
<keyword evidence="6" id="KW-0092">Biotin</keyword>
<dbReference type="InterPro" id="IPR011761">
    <property type="entry name" value="ATP-grasp"/>
</dbReference>
<dbReference type="FunFam" id="3.40.50.20:FF:000010">
    <property type="entry name" value="Propionyl-CoA carboxylase subunit alpha"/>
    <property type="match status" value="1"/>
</dbReference>
<keyword evidence="12" id="KW-1185">Reference proteome</keyword>
<evidence type="ECO:0000256" key="3">
    <source>
        <dbReference type="ARBA" id="ARBA00022598"/>
    </source>
</evidence>
<evidence type="ECO:0000313" key="11">
    <source>
        <dbReference type="EMBL" id="MBB5175429.1"/>
    </source>
</evidence>